<dbReference type="InterPro" id="IPR013096">
    <property type="entry name" value="Cupin_2"/>
</dbReference>
<evidence type="ECO:0000256" key="1">
    <source>
        <dbReference type="ARBA" id="ARBA00022723"/>
    </source>
</evidence>
<evidence type="ECO:0000313" key="4">
    <source>
        <dbReference type="Proteomes" id="UP001055460"/>
    </source>
</evidence>
<dbReference type="InterPro" id="IPR014710">
    <property type="entry name" value="RmlC-like_jellyroll"/>
</dbReference>
<sequence length="142" mass="15576">MTQTASAAILRQREQPIANRGGGASTIPLVTPANGARQLINGITRLEPGKQIPLHFHNCEESVLLLEGQAVAVIDGVEYPLEPGDTTWIPANLPHFFRNVSQTEVMRIFWTYASIEATRTLVETGATHPVAAEHTKDKLIQR</sequence>
<gene>
    <name evidence="3" type="ORF">NE863_35395</name>
</gene>
<feature type="domain" description="Cupin type-2" evidence="2">
    <location>
        <begin position="43"/>
        <end position="112"/>
    </location>
</feature>
<protein>
    <submittedName>
        <fullName evidence="3">Cupin domain-containing protein</fullName>
    </submittedName>
</protein>
<name>A0A9Q8YH43_ENSAD</name>
<dbReference type="PANTHER" id="PTHR35848">
    <property type="entry name" value="OXALATE-BINDING PROTEIN"/>
    <property type="match status" value="1"/>
</dbReference>
<dbReference type="Proteomes" id="UP001055460">
    <property type="component" value="Plasmid pC"/>
</dbReference>
<dbReference type="Gene3D" id="2.60.120.10">
    <property type="entry name" value="Jelly Rolls"/>
    <property type="match status" value="1"/>
</dbReference>
<geneLocation type="plasmid" evidence="3 4">
    <name>pC</name>
</geneLocation>
<evidence type="ECO:0000313" key="3">
    <source>
        <dbReference type="EMBL" id="USJ28426.1"/>
    </source>
</evidence>
<dbReference type="SUPFAM" id="SSF51182">
    <property type="entry name" value="RmlC-like cupins"/>
    <property type="match status" value="1"/>
</dbReference>
<dbReference type="InterPro" id="IPR011051">
    <property type="entry name" value="RmlC_Cupin_sf"/>
</dbReference>
<dbReference type="Pfam" id="PF07883">
    <property type="entry name" value="Cupin_2"/>
    <property type="match status" value="1"/>
</dbReference>
<evidence type="ECO:0000259" key="2">
    <source>
        <dbReference type="Pfam" id="PF07883"/>
    </source>
</evidence>
<dbReference type="InterPro" id="IPR051610">
    <property type="entry name" value="GPI/OXD"/>
</dbReference>
<dbReference type="GO" id="GO:0046872">
    <property type="term" value="F:metal ion binding"/>
    <property type="evidence" value="ECO:0007669"/>
    <property type="project" value="UniProtKB-KW"/>
</dbReference>
<dbReference type="PANTHER" id="PTHR35848:SF6">
    <property type="entry name" value="CUPIN TYPE-2 DOMAIN-CONTAINING PROTEIN"/>
    <property type="match status" value="1"/>
</dbReference>
<dbReference type="EMBL" id="CP098810">
    <property type="protein sequence ID" value="USJ28426.1"/>
    <property type="molecule type" value="Genomic_DNA"/>
</dbReference>
<keyword evidence="3" id="KW-0614">Plasmid</keyword>
<dbReference type="RefSeq" id="WP_252161495.1">
    <property type="nucleotide sequence ID" value="NZ_CP098810.1"/>
</dbReference>
<reference evidence="3" key="1">
    <citation type="submission" date="2022-06" db="EMBL/GenBank/DDBJ databases">
        <title>Physiological and biochemical characterization and genomic elucidation of a strain of the genus Ensifer adhaerens M8 that combines arsenic oxidation and chromium reduction.</title>
        <authorList>
            <person name="Li X."/>
            <person name="Yu c."/>
        </authorList>
    </citation>
    <scope>NUCLEOTIDE SEQUENCE</scope>
    <source>
        <strain evidence="3">M8</strain>
        <plasmid evidence="3">pC</plasmid>
    </source>
</reference>
<organism evidence="3 4">
    <name type="scientific">Ensifer adhaerens</name>
    <name type="common">Sinorhizobium morelense</name>
    <dbReference type="NCBI Taxonomy" id="106592"/>
    <lineage>
        <taxon>Bacteria</taxon>
        <taxon>Pseudomonadati</taxon>
        <taxon>Pseudomonadota</taxon>
        <taxon>Alphaproteobacteria</taxon>
        <taxon>Hyphomicrobiales</taxon>
        <taxon>Rhizobiaceae</taxon>
        <taxon>Sinorhizobium/Ensifer group</taxon>
        <taxon>Ensifer</taxon>
    </lineage>
</organism>
<proteinExistence type="predicted"/>
<dbReference type="AlphaFoldDB" id="A0A9Q8YH43"/>
<keyword evidence="1" id="KW-0479">Metal-binding</keyword>
<accession>A0A9Q8YH43</accession>